<evidence type="ECO:0000313" key="2">
    <source>
        <dbReference type="EMBL" id="KAL1510564.1"/>
    </source>
</evidence>
<evidence type="ECO:0000313" key="3">
    <source>
        <dbReference type="Proteomes" id="UP001515480"/>
    </source>
</evidence>
<reference evidence="2 3" key="1">
    <citation type="journal article" date="2024" name="Science">
        <title>Giant polyketide synthase enzymes in the biosynthesis of giant marine polyether toxins.</title>
        <authorList>
            <person name="Fallon T.R."/>
            <person name="Shende V.V."/>
            <person name="Wierzbicki I.H."/>
            <person name="Pendleton A.L."/>
            <person name="Watervoot N.F."/>
            <person name="Auber R.P."/>
            <person name="Gonzalez D.J."/>
            <person name="Wisecaver J.H."/>
            <person name="Moore B.S."/>
        </authorList>
    </citation>
    <scope>NUCLEOTIDE SEQUENCE [LARGE SCALE GENOMIC DNA]</scope>
    <source>
        <strain evidence="2 3">12B1</strain>
    </source>
</reference>
<dbReference type="Proteomes" id="UP001515480">
    <property type="component" value="Unassembled WGS sequence"/>
</dbReference>
<comment type="caution">
    <text evidence="2">The sequence shown here is derived from an EMBL/GenBank/DDBJ whole genome shotgun (WGS) entry which is preliminary data.</text>
</comment>
<proteinExistence type="predicted"/>
<keyword evidence="3" id="KW-1185">Reference proteome</keyword>
<gene>
    <name evidence="2" type="ORF">AB1Y20_006865</name>
</gene>
<feature type="region of interest" description="Disordered" evidence="1">
    <location>
        <begin position="277"/>
        <end position="341"/>
    </location>
</feature>
<feature type="compositionally biased region" description="Low complexity" evidence="1">
    <location>
        <begin position="282"/>
        <end position="296"/>
    </location>
</feature>
<sequence length="341" mass="35862">MAPPVFFTAARLVECPPPPGVAGALEQWMTDTFGEALFETQQGRYLRFVRVARSEGGDATLIVAKSKEPAAEDEVAVSVAALRDMSVAPCLAKVFLALFHTTIQGTHGEITAKRTKAEGESVAKIVVERTPALGTGTVRATQSTLTVQSFLSQVAHKLTTVHLELPRAGTEHVVGGTPEGQGDVVSWAAFPKLADLARAADVFRSAALTLPWEDAEEFLTAAMRRPVSGKPAVISAAARLNTKLTAGTEARTAIAAALDVARETSVELTMRDKGEIVATQGVPSTTASPAARAPAEAVRRPDVQPDPRPLTLAASEGDSERASSSGSSASEFRDERGFPPL</sequence>
<protein>
    <submittedName>
        <fullName evidence="2">Uncharacterized protein</fullName>
    </submittedName>
</protein>
<accession>A0AB34IZM5</accession>
<evidence type="ECO:0000256" key="1">
    <source>
        <dbReference type="SAM" id="MobiDB-lite"/>
    </source>
</evidence>
<organism evidence="2 3">
    <name type="scientific">Prymnesium parvum</name>
    <name type="common">Toxic golden alga</name>
    <dbReference type="NCBI Taxonomy" id="97485"/>
    <lineage>
        <taxon>Eukaryota</taxon>
        <taxon>Haptista</taxon>
        <taxon>Haptophyta</taxon>
        <taxon>Prymnesiophyceae</taxon>
        <taxon>Prymnesiales</taxon>
        <taxon>Prymnesiaceae</taxon>
        <taxon>Prymnesium</taxon>
    </lineage>
</organism>
<feature type="compositionally biased region" description="Basic and acidic residues" evidence="1">
    <location>
        <begin position="331"/>
        <end position="341"/>
    </location>
</feature>
<dbReference type="AlphaFoldDB" id="A0AB34IZM5"/>
<dbReference type="EMBL" id="JBGBPQ010000015">
    <property type="protein sequence ID" value="KAL1510564.1"/>
    <property type="molecule type" value="Genomic_DNA"/>
</dbReference>
<name>A0AB34IZM5_PRYPA</name>